<dbReference type="InParanoid" id="A0A507BFV5"/>
<evidence type="ECO:0000256" key="2">
    <source>
        <dbReference type="RuleBase" id="RU003682"/>
    </source>
</evidence>
<evidence type="ECO:0000313" key="5">
    <source>
        <dbReference type="EMBL" id="TPX17654.1"/>
    </source>
</evidence>
<dbReference type="EMBL" id="SKBQ01000132">
    <property type="protein sequence ID" value="TPX17654.1"/>
    <property type="molecule type" value="Genomic_DNA"/>
</dbReference>
<dbReference type="Proteomes" id="UP000319257">
    <property type="component" value="Unassembled WGS sequence"/>
</dbReference>
<dbReference type="AlphaFoldDB" id="A0A507BFV5"/>
<evidence type="ECO:0000313" key="6">
    <source>
        <dbReference type="Proteomes" id="UP000319257"/>
    </source>
</evidence>
<dbReference type="GO" id="GO:0016491">
    <property type="term" value="F:oxidoreductase activity"/>
    <property type="evidence" value="ECO:0007669"/>
    <property type="project" value="UniProtKB-KW"/>
</dbReference>
<evidence type="ECO:0000259" key="4">
    <source>
        <dbReference type="PROSITE" id="PS51471"/>
    </source>
</evidence>
<dbReference type="Pfam" id="PF03171">
    <property type="entry name" value="2OG-FeII_Oxy"/>
    <property type="match status" value="1"/>
</dbReference>
<dbReference type="InterPro" id="IPR026992">
    <property type="entry name" value="DIOX_N"/>
</dbReference>
<proteinExistence type="inferred from homology"/>
<dbReference type="GO" id="GO:0044283">
    <property type="term" value="P:small molecule biosynthetic process"/>
    <property type="evidence" value="ECO:0007669"/>
    <property type="project" value="UniProtKB-ARBA"/>
</dbReference>
<comment type="similarity">
    <text evidence="1 2">Belongs to the iron/ascorbate-dependent oxidoreductase family.</text>
</comment>
<dbReference type="PANTHER" id="PTHR47990">
    <property type="entry name" value="2-OXOGLUTARATE (2OG) AND FE(II)-DEPENDENT OXYGENASE SUPERFAMILY PROTEIN-RELATED"/>
    <property type="match status" value="1"/>
</dbReference>
<dbReference type="InterPro" id="IPR005123">
    <property type="entry name" value="Oxoglu/Fe-dep_dioxygenase_dom"/>
</dbReference>
<keyword evidence="2" id="KW-0560">Oxidoreductase</keyword>
<keyword evidence="6" id="KW-1185">Reference proteome</keyword>
<keyword evidence="2" id="KW-0479">Metal-binding</keyword>
<accession>A0A507BFV5</accession>
<dbReference type="InterPro" id="IPR044861">
    <property type="entry name" value="IPNS-like_FE2OG_OXY"/>
</dbReference>
<feature type="domain" description="Fe2OG dioxygenase" evidence="4">
    <location>
        <begin position="188"/>
        <end position="336"/>
    </location>
</feature>
<dbReference type="Gene3D" id="2.60.120.330">
    <property type="entry name" value="B-lactam Antibiotic, Isopenicillin N Synthase, Chain"/>
    <property type="match status" value="1"/>
</dbReference>
<dbReference type="SUPFAM" id="SSF51197">
    <property type="entry name" value="Clavaminate synthase-like"/>
    <property type="match status" value="1"/>
</dbReference>
<reference evidence="5 6" key="1">
    <citation type="submission" date="2019-06" db="EMBL/GenBank/DDBJ databases">
        <title>Draft genome sequence of the filamentous fungus Phialemoniopsis curvata isolated from diesel fuel.</title>
        <authorList>
            <person name="Varaljay V.A."/>
            <person name="Lyon W.J."/>
            <person name="Crouch A.L."/>
            <person name="Drake C.E."/>
            <person name="Hollomon J.M."/>
            <person name="Nadeau L.J."/>
            <person name="Nunn H.S."/>
            <person name="Stevenson B.S."/>
            <person name="Bojanowski C.L."/>
            <person name="Crookes-Goodson W.J."/>
        </authorList>
    </citation>
    <scope>NUCLEOTIDE SEQUENCE [LARGE SCALE GENOMIC DNA]</scope>
    <source>
        <strain evidence="5 6">D216</strain>
    </source>
</reference>
<name>A0A507BFV5_9PEZI</name>
<organism evidence="5 6">
    <name type="scientific">Thyridium curvatum</name>
    <dbReference type="NCBI Taxonomy" id="1093900"/>
    <lineage>
        <taxon>Eukaryota</taxon>
        <taxon>Fungi</taxon>
        <taxon>Dikarya</taxon>
        <taxon>Ascomycota</taxon>
        <taxon>Pezizomycotina</taxon>
        <taxon>Sordariomycetes</taxon>
        <taxon>Sordariomycetidae</taxon>
        <taxon>Thyridiales</taxon>
        <taxon>Thyridiaceae</taxon>
        <taxon>Thyridium</taxon>
    </lineage>
</organism>
<dbReference type="GeneID" id="41979480"/>
<dbReference type="OrthoDB" id="288590at2759"/>
<dbReference type="InterPro" id="IPR050231">
    <property type="entry name" value="Iron_ascorbate_oxido_reductase"/>
</dbReference>
<protein>
    <recommendedName>
        <fullName evidence="4">Fe2OG dioxygenase domain-containing protein</fullName>
    </recommendedName>
</protein>
<sequence length="411" mass="43757">MSDSYAHTTTVPGAASMETTQTSGQAIQDAAIPVIDISGDGDQEQVARELVDAAVRHGFVYIRSTGKDIPAQAIDDAFALARKLFKAPLEEKQSCNIQKNNRGYSGMHVETLDPKNQRIGDLKEKPTPRAFNFGEFVNGKAQQPLPPTIASDEPQIAEFFAYCHRLSLKLNSLLGIGLGQAHLPSRGPSGTILRLLRYPPLSALAAAAQDATTPSSSNKQAAPASAADVRAGAHSDYGSLTLLFRLAGQPGLEVQQILPTDGARAWAPVPVVPAGTESDPSPPVLVNIGDLLSYWTGGLLRSTLHRVVFPRPGGGPDQQEKAGEEPRYSIAFFCHPVGTFPLEPVPSERVRAFAAAQQSESGGGGAGGEEGESNPYAERKVLTADEHLQMRLRASYLDLYDDNKDAGGQKA</sequence>
<dbReference type="RefSeq" id="XP_030999365.1">
    <property type="nucleotide sequence ID" value="XM_031134829.1"/>
</dbReference>
<dbReference type="PROSITE" id="PS51471">
    <property type="entry name" value="FE2OG_OXY"/>
    <property type="match status" value="1"/>
</dbReference>
<feature type="region of interest" description="Disordered" evidence="3">
    <location>
        <begin position="354"/>
        <end position="379"/>
    </location>
</feature>
<evidence type="ECO:0000256" key="1">
    <source>
        <dbReference type="ARBA" id="ARBA00008056"/>
    </source>
</evidence>
<dbReference type="InterPro" id="IPR027443">
    <property type="entry name" value="IPNS-like_sf"/>
</dbReference>
<gene>
    <name evidence="5" type="ORF">E0L32_012033</name>
</gene>
<evidence type="ECO:0000256" key="3">
    <source>
        <dbReference type="SAM" id="MobiDB-lite"/>
    </source>
</evidence>
<dbReference type="STRING" id="1093900.A0A507BFV5"/>
<comment type="caution">
    <text evidence="5">The sequence shown here is derived from an EMBL/GenBank/DDBJ whole genome shotgun (WGS) entry which is preliminary data.</text>
</comment>
<dbReference type="Pfam" id="PF14226">
    <property type="entry name" value="DIOX_N"/>
    <property type="match status" value="1"/>
</dbReference>
<dbReference type="GO" id="GO:0046872">
    <property type="term" value="F:metal ion binding"/>
    <property type="evidence" value="ECO:0007669"/>
    <property type="project" value="UniProtKB-KW"/>
</dbReference>
<keyword evidence="2" id="KW-0408">Iron</keyword>
<feature type="region of interest" description="Disordered" evidence="3">
    <location>
        <begin position="1"/>
        <end position="24"/>
    </location>
</feature>